<dbReference type="EMBL" id="BSOP01000017">
    <property type="protein sequence ID" value="GLR50880.1"/>
    <property type="molecule type" value="Genomic_DNA"/>
</dbReference>
<reference evidence="11" key="1">
    <citation type="journal article" date="2019" name="Int. J. Syst. Evol. Microbiol.">
        <title>The Global Catalogue of Microorganisms (GCM) 10K type strain sequencing project: providing services to taxonomists for standard genome sequencing and annotation.</title>
        <authorList>
            <consortium name="The Broad Institute Genomics Platform"/>
            <consortium name="The Broad Institute Genome Sequencing Center for Infectious Disease"/>
            <person name="Wu L."/>
            <person name="Ma J."/>
        </authorList>
    </citation>
    <scope>NUCLEOTIDE SEQUENCE [LARGE SCALE GENOMIC DNA]</scope>
    <source>
        <strain evidence="11">NBRC 102122</strain>
    </source>
</reference>
<proteinExistence type="inferred from homology"/>
<evidence type="ECO:0000256" key="1">
    <source>
        <dbReference type="ARBA" id="ARBA00005641"/>
    </source>
</evidence>
<evidence type="ECO:0000256" key="2">
    <source>
        <dbReference type="ARBA" id="ARBA00022801"/>
    </source>
</evidence>
<dbReference type="InterPro" id="IPR017853">
    <property type="entry name" value="GH"/>
</dbReference>
<accession>A0ABQ5ZFS2</accession>
<dbReference type="RefSeq" id="WP_244766085.1">
    <property type="nucleotide sequence ID" value="NZ_BSOP01000017.1"/>
</dbReference>
<sequence>MKRLCSLALLAVLLFGAATATLAADAPAFRRGINLARLHSLPMDDPEVPGAFLWPPFQGPLARIDDAELHRLRAVGFDFVRLPVAPAPFLAVTEAERRLLIDALYDTVRRLQAAGFGVLVDAHPNHFDPNWSAPRILADADGAAFRAYGEWLKQLARYLRDLPADKTALGLMNEPQEDCRLTTANEWTRMQPLLYAAVREIAPDLALVLTTGCWSSPDALPHLEMEPYDANTLVDVHYYRPYPFTHQGLPFANAPLRHMSGLAYPGVGADKAVALARTKQLIAARQRAGVDVPGDTLKQARGVIANYYDDPPLVDDAYVQGHFAAMRQWVDAQKIAPSRLIIGEFGVARQPEGLPEIPGRILWLEHVRKAAEANGFGWALWDYNAGDGYPGFGLVFDNESRKIDPDVIQALGLDRSGLHN</sequence>
<evidence type="ECO:0000256" key="6">
    <source>
        <dbReference type="ARBA" id="ARBA00023326"/>
    </source>
</evidence>
<evidence type="ECO:0000259" key="9">
    <source>
        <dbReference type="Pfam" id="PF00150"/>
    </source>
</evidence>
<dbReference type="InterPro" id="IPR001547">
    <property type="entry name" value="Glyco_hydro_5"/>
</dbReference>
<dbReference type="Pfam" id="PF00150">
    <property type="entry name" value="Cellulase"/>
    <property type="match status" value="1"/>
</dbReference>
<dbReference type="SUPFAM" id="SSF51445">
    <property type="entry name" value="(Trans)glycosidases"/>
    <property type="match status" value="1"/>
</dbReference>
<keyword evidence="3" id="KW-0136">Cellulose degradation</keyword>
<feature type="signal peptide" evidence="8">
    <location>
        <begin position="1"/>
        <end position="23"/>
    </location>
</feature>
<comment type="similarity">
    <text evidence="1 7">Belongs to the glycosyl hydrolase 5 (cellulase A) family.</text>
</comment>
<evidence type="ECO:0000256" key="7">
    <source>
        <dbReference type="RuleBase" id="RU361153"/>
    </source>
</evidence>
<keyword evidence="6" id="KW-0624">Polysaccharide degradation</keyword>
<keyword evidence="11" id="KW-1185">Reference proteome</keyword>
<feature type="chain" id="PRO_5046378498" evidence="8">
    <location>
        <begin position="24"/>
        <end position="420"/>
    </location>
</feature>
<dbReference type="InterPro" id="IPR050386">
    <property type="entry name" value="Glycosyl_hydrolase_5"/>
</dbReference>
<dbReference type="Gene3D" id="3.20.20.80">
    <property type="entry name" value="Glycosidases"/>
    <property type="match status" value="1"/>
</dbReference>
<protein>
    <submittedName>
        <fullName evidence="10">Glycosyl hydrolase family 5</fullName>
    </submittedName>
</protein>
<gene>
    <name evidence="10" type="ORF">GCM10007923_20880</name>
</gene>
<feature type="domain" description="Glycoside hydrolase family 5" evidence="9">
    <location>
        <begin position="69"/>
        <end position="385"/>
    </location>
</feature>
<dbReference type="GO" id="GO:0016787">
    <property type="term" value="F:hydrolase activity"/>
    <property type="evidence" value="ECO:0007669"/>
    <property type="project" value="UniProtKB-KW"/>
</dbReference>
<dbReference type="PANTHER" id="PTHR31297">
    <property type="entry name" value="GLUCAN ENDO-1,6-BETA-GLUCOSIDASE B"/>
    <property type="match status" value="1"/>
</dbReference>
<organism evidence="10 11">
    <name type="scientific">Shinella yambaruensis</name>
    <dbReference type="NCBI Taxonomy" id="415996"/>
    <lineage>
        <taxon>Bacteria</taxon>
        <taxon>Pseudomonadati</taxon>
        <taxon>Pseudomonadota</taxon>
        <taxon>Alphaproteobacteria</taxon>
        <taxon>Hyphomicrobiales</taxon>
        <taxon>Rhizobiaceae</taxon>
        <taxon>Shinella</taxon>
    </lineage>
</organism>
<evidence type="ECO:0000256" key="3">
    <source>
        <dbReference type="ARBA" id="ARBA00023001"/>
    </source>
</evidence>
<dbReference type="PANTHER" id="PTHR31297:SF41">
    <property type="entry name" value="ENDOGLUCANASE, PUTATIVE (AFU_ORTHOLOGUE AFUA_5G01830)-RELATED"/>
    <property type="match status" value="1"/>
</dbReference>
<keyword evidence="5 7" id="KW-0326">Glycosidase</keyword>
<name>A0ABQ5ZFS2_9HYPH</name>
<comment type="caution">
    <text evidence="10">The sequence shown here is derived from an EMBL/GenBank/DDBJ whole genome shotgun (WGS) entry which is preliminary data.</text>
</comment>
<evidence type="ECO:0000256" key="4">
    <source>
        <dbReference type="ARBA" id="ARBA00023277"/>
    </source>
</evidence>
<keyword evidence="4" id="KW-0119">Carbohydrate metabolism</keyword>
<evidence type="ECO:0000256" key="5">
    <source>
        <dbReference type="ARBA" id="ARBA00023295"/>
    </source>
</evidence>
<evidence type="ECO:0000256" key="8">
    <source>
        <dbReference type="SAM" id="SignalP"/>
    </source>
</evidence>
<evidence type="ECO:0000313" key="10">
    <source>
        <dbReference type="EMBL" id="GLR50880.1"/>
    </source>
</evidence>
<keyword evidence="2 7" id="KW-0378">Hydrolase</keyword>
<keyword evidence="8" id="KW-0732">Signal</keyword>
<dbReference type="Proteomes" id="UP001156702">
    <property type="component" value="Unassembled WGS sequence"/>
</dbReference>
<evidence type="ECO:0000313" key="11">
    <source>
        <dbReference type="Proteomes" id="UP001156702"/>
    </source>
</evidence>